<protein>
    <submittedName>
        <fullName evidence="3">HTH-type transcriptional regulator AdhR</fullName>
    </submittedName>
</protein>
<organism evidence="3 4">
    <name type="scientific">Clostridium fungisolvens</name>
    <dbReference type="NCBI Taxonomy" id="1604897"/>
    <lineage>
        <taxon>Bacteria</taxon>
        <taxon>Bacillati</taxon>
        <taxon>Bacillota</taxon>
        <taxon>Clostridia</taxon>
        <taxon>Eubacteriales</taxon>
        <taxon>Clostridiaceae</taxon>
        <taxon>Clostridium</taxon>
    </lineage>
</organism>
<dbReference type="InterPro" id="IPR047057">
    <property type="entry name" value="MerR_fam"/>
</dbReference>
<dbReference type="Proteomes" id="UP000580568">
    <property type="component" value="Unassembled WGS sequence"/>
</dbReference>
<dbReference type="GO" id="GO:0003700">
    <property type="term" value="F:DNA-binding transcription factor activity"/>
    <property type="evidence" value="ECO:0007669"/>
    <property type="project" value="InterPro"/>
</dbReference>
<dbReference type="SMART" id="SM00422">
    <property type="entry name" value="HTH_MERR"/>
    <property type="match status" value="1"/>
</dbReference>
<name>A0A6V8SH25_9CLOT</name>
<dbReference type="PROSITE" id="PS50937">
    <property type="entry name" value="HTH_MERR_2"/>
    <property type="match status" value="1"/>
</dbReference>
<dbReference type="CDD" id="cd01109">
    <property type="entry name" value="HTH_YyaN"/>
    <property type="match status" value="1"/>
</dbReference>
<evidence type="ECO:0000259" key="2">
    <source>
        <dbReference type="PROSITE" id="PS50937"/>
    </source>
</evidence>
<keyword evidence="1" id="KW-0238">DNA-binding</keyword>
<dbReference type="InterPro" id="IPR000551">
    <property type="entry name" value="MerR-type_HTH_dom"/>
</dbReference>
<evidence type="ECO:0000313" key="3">
    <source>
        <dbReference type="EMBL" id="GFP76477.1"/>
    </source>
</evidence>
<dbReference type="AlphaFoldDB" id="A0A6V8SH25"/>
<dbReference type="Gene3D" id="1.10.1660.10">
    <property type="match status" value="1"/>
</dbReference>
<evidence type="ECO:0000313" key="4">
    <source>
        <dbReference type="Proteomes" id="UP000580568"/>
    </source>
</evidence>
<gene>
    <name evidence="3" type="ORF">bsdtw1_02580</name>
</gene>
<dbReference type="PRINTS" id="PR00040">
    <property type="entry name" value="HTHMERR"/>
</dbReference>
<feature type="domain" description="HTH merR-type" evidence="2">
    <location>
        <begin position="1"/>
        <end position="69"/>
    </location>
</feature>
<sequence length="135" mass="15851">MNIKEVAQRTGVSIDNLRYYERIGLIPPIKRTESGIRDYDERAIHWVELVLKFKKAGASLEFIKEYLNLANDGESTKEDRRAILFEIKNNIAEQMQELQKCFDMINYKIENYDDLCDPVTTEIIGEWKSSENKDK</sequence>
<keyword evidence="4" id="KW-1185">Reference proteome</keyword>
<dbReference type="RefSeq" id="WP_183277901.1">
    <property type="nucleotide sequence ID" value="NZ_BLZR01000001.1"/>
</dbReference>
<dbReference type="PANTHER" id="PTHR30204:SF98">
    <property type="entry name" value="HTH-TYPE TRANSCRIPTIONAL REGULATOR ADHR"/>
    <property type="match status" value="1"/>
</dbReference>
<dbReference type="EMBL" id="BLZR01000001">
    <property type="protein sequence ID" value="GFP76477.1"/>
    <property type="molecule type" value="Genomic_DNA"/>
</dbReference>
<reference evidence="3 4" key="1">
    <citation type="submission" date="2020-07" db="EMBL/GenBank/DDBJ databases">
        <title>A new beta-1,3-glucan-decomposing anaerobic bacterium isolated from anoxic soil subjected to biological soil disinfestation.</title>
        <authorList>
            <person name="Ueki A."/>
            <person name="Tonouchi A."/>
        </authorList>
    </citation>
    <scope>NUCLEOTIDE SEQUENCE [LARGE SCALE GENOMIC DNA]</scope>
    <source>
        <strain evidence="3 4">TW1</strain>
    </source>
</reference>
<evidence type="ECO:0000256" key="1">
    <source>
        <dbReference type="ARBA" id="ARBA00023125"/>
    </source>
</evidence>
<dbReference type="InterPro" id="IPR009061">
    <property type="entry name" value="DNA-bd_dom_put_sf"/>
</dbReference>
<accession>A0A6V8SH25</accession>
<dbReference type="Pfam" id="PF13411">
    <property type="entry name" value="MerR_1"/>
    <property type="match status" value="1"/>
</dbReference>
<proteinExistence type="predicted"/>
<dbReference type="PANTHER" id="PTHR30204">
    <property type="entry name" value="REDOX-CYCLING DRUG-SENSING TRANSCRIPTIONAL ACTIVATOR SOXR"/>
    <property type="match status" value="1"/>
</dbReference>
<comment type="caution">
    <text evidence="3">The sequence shown here is derived from an EMBL/GenBank/DDBJ whole genome shotgun (WGS) entry which is preliminary data.</text>
</comment>
<dbReference type="GO" id="GO:0003677">
    <property type="term" value="F:DNA binding"/>
    <property type="evidence" value="ECO:0007669"/>
    <property type="project" value="UniProtKB-KW"/>
</dbReference>
<dbReference type="SUPFAM" id="SSF46955">
    <property type="entry name" value="Putative DNA-binding domain"/>
    <property type="match status" value="1"/>
</dbReference>